<organism evidence="1 2">
    <name type="scientific">Massilia orientalis</name>
    <dbReference type="NCBI Taxonomy" id="3050128"/>
    <lineage>
        <taxon>Bacteria</taxon>
        <taxon>Pseudomonadati</taxon>
        <taxon>Pseudomonadota</taxon>
        <taxon>Betaproteobacteria</taxon>
        <taxon>Burkholderiales</taxon>
        <taxon>Oxalobacteraceae</taxon>
        <taxon>Telluria group</taxon>
        <taxon>Massilia</taxon>
    </lineage>
</organism>
<proteinExistence type="predicted"/>
<accession>A0ACC7MJZ4</accession>
<protein>
    <submittedName>
        <fullName evidence="1">DNA-binding protein</fullName>
    </submittedName>
</protein>
<name>A0ACC7MJZ4_9BURK</name>
<dbReference type="Proteomes" id="UP001168096">
    <property type="component" value="Unassembled WGS sequence"/>
</dbReference>
<reference evidence="1" key="1">
    <citation type="submission" date="2024-11" db="EMBL/GenBank/DDBJ databases">
        <title>Description of Massilia orientalis sp. nov., isolated from rhizosphere soil of Ageratina adenophora.</title>
        <authorList>
            <person name="Wang Y."/>
        </authorList>
    </citation>
    <scope>NUCLEOTIDE SEQUENCE</scope>
    <source>
        <strain evidence="1">YIM B02787</strain>
    </source>
</reference>
<sequence>MNQNPTIVKLLNFTSNTSPYGNIEGKSVFRKLVDFIEEHPRTRIFGVSLDGIEATDASFPRESVVSVAKHFRGERGVFLTDFRDRDLIDNWTYAARAKDQPLVIWNDANFEVIGPELNPSTRSLVEYVLEKRSVVAAQVAADLGLSVQNASTRLKGLVAAGYVLRAEEAAESGGIEFKYTAIR</sequence>
<gene>
    <name evidence="1" type="ORF">QPK29_031205</name>
</gene>
<keyword evidence="1" id="KW-0238">DNA-binding</keyword>
<dbReference type="EMBL" id="JASNRB020000037">
    <property type="protein sequence ID" value="MFJ1472204.1"/>
    <property type="molecule type" value="Genomic_DNA"/>
</dbReference>
<evidence type="ECO:0000313" key="1">
    <source>
        <dbReference type="EMBL" id="MFJ1472204.1"/>
    </source>
</evidence>
<evidence type="ECO:0000313" key="2">
    <source>
        <dbReference type="Proteomes" id="UP001168096"/>
    </source>
</evidence>
<comment type="caution">
    <text evidence="1">The sequence shown here is derived from an EMBL/GenBank/DDBJ whole genome shotgun (WGS) entry which is preliminary data.</text>
</comment>
<keyword evidence="2" id="KW-1185">Reference proteome</keyword>